<dbReference type="RefSeq" id="WP_147187938.1">
    <property type="nucleotide sequence ID" value="NZ_CP042435.1"/>
</dbReference>
<dbReference type="Gene3D" id="3.40.50.880">
    <property type="match status" value="2"/>
</dbReference>
<dbReference type="Proteomes" id="UP000321533">
    <property type="component" value="Chromosome"/>
</dbReference>
<accession>A0A5B8V4M8</accession>
<dbReference type="PANTHER" id="PTHR43130:SF3">
    <property type="entry name" value="HTH-TYPE TRANSCRIPTIONAL REGULATOR RV1931C"/>
    <property type="match status" value="1"/>
</dbReference>
<proteinExistence type="predicted"/>
<dbReference type="AlphaFoldDB" id="A0A5B8V4M8"/>
<dbReference type="OrthoDB" id="6382410at2"/>
<reference evidence="3 4" key="1">
    <citation type="journal article" date="2016" name="Int. J. Syst. Evol. Microbiol.">
        <title>Panacibacter ginsenosidivorans gen. nov., sp. nov., with ginsenoside converting activity isolated from soil of a ginseng field.</title>
        <authorList>
            <person name="Siddiqi M.Z."/>
            <person name="Muhammad Shafi S."/>
            <person name="Choi K.D."/>
            <person name="Im W.T."/>
        </authorList>
    </citation>
    <scope>NUCLEOTIDE SEQUENCE [LARGE SCALE GENOMIC DNA]</scope>
    <source>
        <strain evidence="3 4">Gsoil1550</strain>
    </source>
</reference>
<dbReference type="InterPro" id="IPR052158">
    <property type="entry name" value="INH-QAR"/>
</dbReference>
<evidence type="ECO:0000259" key="2">
    <source>
        <dbReference type="Pfam" id="PF01965"/>
    </source>
</evidence>
<dbReference type="EMBL" id="CP042435">
    <property type="protein sequence ID" value="QEC66138.1"/>
    <property type="molecule type" value="Genomic_DNA"/>
</dbReference>
<dbReference type="InterPro" id="IPR002818">
    <property type="entry name" value="DJ-1/PfpI"/>
</dbReference>
<keyword evidence="4" id="KW-1185">Reference proteome</keyword>
<feature type="domain" description="DJ-1/PfpI" evidence="2">
    <location>
        <begin position="57"/>
        <end position="225"/>
    </location>
</feature>
<name>A0A5B8V4M8_9BACT</name>
<evidence type="ECO:0000313" key="4">
    <source>
        <dbReference type="Proteomes" id="UP000321533"/>
    </source>
</evidence>
<dbReference type="PANTHER" id="PTHR43130">
    <property type="entry name" value="ARAC-FAMILY TRANSCRIPTIONAL REGULATOR"/>
    <property type="match status" value="1"/>
</dbReference>
<feature type="signal peptide" evidence="1">
    <location>
        <begin position="1"/>
        <end position="24"/>
    </location>
</feature>
<gene>
    <name evidence="3" type="ORF">FRZ67_02015</name>
</gene>
<dbReference type="Pfam" id="PF01965">
    <property type="entry name" value="DJ-1_PfpI"/>
    <property type="match status" value="1"/>
</dbReference>
<protein>
    <recommendedName>
        <fullName evidence="2">DJ-1/PfpI domain-containing protein</fullName>
    </recommendedName>
</protein>
<dbReference type="SUPFAM" id="SSF52317">
    <property type="entry name" value="Class I glutamine amidotransferase-like"/>
    <property type="match status" value="1"/>
</dbReference>
<sequence>MKKFKKTFIVISTLLLLCIMLFNACQPVREFRSETIYKGSNNFNWQQPAIDAAKKNVFIVADNDGTELFDMMAPFYLFNETGKANVYIVAKNKYPVNVKKGLFLLPQITFSEADSLMLKADVIVIPAQIGAMQKNQQDSIVIDWIKDNYTSTTKILAVCDGSITAAATGIYDGKLLTTHASDYPIVKVPYTKPIWVQNISVTQSGNLFSTAGVSNATEGSLAVIKELFGKETMQRVAAKIYYPHADIKTAHQSIAVSGSTKTTILKKVMFRKNKNVGVLLQDGMSEFDLAGVLDTYNRSFPSSCNTYSASGKTITTKFGLTLIPTGDSHKNNLDELHILMPETFSKNDEASFKKTEYIKYDHQQKQYIIDVCLERIAQQYGSSFANVTKLLLDYN</sequence>
<keyword evidence="1" id="KW-0732">Signal</keyword>
<dbReference type="InterPro" id="IPR029062">
    <property type="entry name" value="Class_I_gatase-like"/>
</dbReference>
<evidence type="ECO:0000313" key="3">
    <source>
        <dbReference type="EMBL" id="QEC66138.1"/>
    </source>
</evidence>
<organism evidence="3 4">
    <name type="scientific">Panacibacter ginsenosidivorans</name>
    <dbReference type="NCBI Taxonomy" id="1813871"/>
    <lineage>
        <taxon>Bacteria</taxon>
        <taxon>Pseudomonadati</taxon>
        <taxon>Bacteroidota</taxon>
        <taxon>Chitinophagia</taxon>
        <taxon>Chitinophagales</taxon>
        <taxon>Chitinophagaceae</taxon>
        <taxon>Panacibacter</taxon>
    </lineage>
</organism>
<evidence type="ECO:0000256" key="1">
    <source>
        <dbReference type="SAM" id="SignalP"/>
    </source>
</evidence>
<dbReference type="KEGG" id="pgin:FRZ67_02015"/>
<feature type="chain" id="PRO_5022975258" description="DJ-1/PfpI domain-containing protein" evidence="1">
    <location>
        <begin position="25"/>
        <end position="395"/>
    </location>
</feature>